<name>A0ABN6H010_9BACT</name>
<proteinExistence type="predicted"/>
<sequence>MNHTRFKVAFFGVMVTAHALEPADLTGTWDVISKGKVGEEFSNLTETRCVYRGDGTYSSTGIDLLILPEQELRAITTGGLDAGTWEIKEGKLHSRISSMEIDLFSSLLEEMGREEFDAMTPELLKEVDVYEQVSVAKDTVVLRDAEGMTVTMKRVTENPDEKTKDSGADPTAREGVDKDPLGERYRLTSTAILRFEGFKAANWLPTWKRRTGVGDQLRPTEEILDRLLCSYATVCWVVLSEDQLPSKNAQAFLDTWKLRESLTDTERDILDTPRDQASEKFTDSVGWKIENMWALAWVLGFEEMPDVYQPQIDSEGISAIWTFLSPAGTGKAKFLKDLKVRPLNEVVQLEDLFYGAHNAVRSAQTGKEGSVPSGFHPVMHGGIIHEKRHALTWALSKGVKWEDTDLST</sequence>
<dbReference type="Pfam" id="PF14094">
    <property type="entry name" value="DUF4272"/>
    <property type="match status" value="1"/>
</dbReference>
<evidence type="ECO:0000256" key="1">
    <source>
        <dbReference type="SAM" id="MobiDB-lite"/>
    </source>
</evidence>
<organism evidence="2 3">
    <name type="scientific">Haloferula helveola</name>
    <dbReference type="NCBI Taxonomy" id="490095"/>
    <lineage>
        <taxon>Bacteria</taxon>
        <taxon>Pseudomonadati</taxon>
        <taxon>Verrucomicrobiota</taxon>
        <taxon>Verrucomicrobiia</taxon>
        <taxon>Verrucomicrobiales</taxon>
        <taxon>Verrucomicrobiaceae</taxon>
        <taxon>Haloferula</taxon>
    </lineage>
</organism>
<feature type="region of interest" description="Disordered" evidence="1">
    <location>
        <begin position="153"/>
        <end position="180"/>
    </location>
</feature>
<feature type="compositionally biased region" description="Basic and acidic residues" evidence="1">
    <location>
        <begin position="154"/>
        <end position="180"/>
    </location>
</feature>
<protein>
    <recommendedName>
        <fullName evidence="4">Halobacterial output domain-containing protein</fullName>
    </recommendedName>
</protein>
<gene>
    <name evidence="2" type="ORF">HAHE_07780</name>
</gene>
<dbReference type="RefSeq" id="WP_338688788.1">
    <property type="nucleotide sequence ID" value="NZ_AP024702.1"/>
</dbReference>
<evidence type="ECO:0000313" key="2">
    <source>
        <dbReference type="EMBL" id="BCX46870.1"/>
    </source>
</evidence>
<reference evidence="2 3" key="1">
    <citation type="submission" date="2021-06" db="EMBL/GenBank/DDBJ databases">
        <title>Complete genome of Haloferula helveola possessing various polysaccharide degrading enzymes.</title>
        <authorList>
            <person name="Takami H."/>
            <person name="Huang C."/>
            <person name="Hamasaki K."/>
        </authorList>
    </citation>
    <scope>NUCLEOTIDE SEQUENCE [LARGE SCALE GENOMIC DNA]</scope>
    <source>
        <strain evidence="2 3">CN-1</strain>
    </source>
</reference>
<keyword evidence="3" id="KW-1185">Reference proteome</keyword>
<accession>A0ABN6H010</accession>
<dbReference type="EMBL" id="AP024702">
    <property type="protein sequence ID" value="BCX46870.1"/>
    <property type="molecule type" value="Genomic_DNA"/>
</dbReference>
<evidence type="ECO:0008006" key="4">
    <source>
        <dbReference type="Google" id="ProtNLM"/>
    </source>
</evidence>
<dbReference type="InterPro" id="IPR025368">
    <property type="entry name" value="DUF4272"/>
</dbReference>
<evidence type="ECO:0000313" key="3">
    <source>
        <dbReference type="Proteomes" id="UP001374893"/>
    </source>
</evidence>
<dbReference type="Proteomes" id="UP001374893">
    <property type="component" value="Chromosome"/>
</dbReference>